<proteinExistence type="predicted"/>
<dbReference type="InterPro" id="IPR001434">
    <property type="entry name" value="OmcB-like_DUF11"/>
</dbReference>
<evidence type="ECO:0000259" key="3">
    <source>
        <dbReference type="Pfam" id="PF01345"/>
    </source>
</evidence>
<feature type="domain" description="DUF7507" evidence="5">
    <location>
        <begin position="422"/>
        <end position="521"/>
    </location>
</feature>
<feature type="region of interest" description="Disordered" evidence="1">
    <location>
        <begin position="1216"/>
        <end position="1235"/>
    </location>
</feature>
<feature type="transmembrane region" description="Helical" evidence="2">
    <location>
        <begin position="44"/>
        <end position="64"/>
    </location>
</feature>
<accession>A0A916VQA6</accession>
<evidence type="ECO:0000313" key="6">
    <source>
        <dbReference type="EMBL" id="GGA17508.1"/>
    </source>
</evidence>
<name>A0A916VQA6_9RHOB</name>
<evidence type="ECO:0000313" key="7">
    <source>
        <dbReference type="Proteomes" id="UP000628017"/>
    </source>
</evidence>
<keyword evidence="2" id="KW-0812">Transmembrane</keyword>
<gene>
    <name evidence="6" type="ORF">GCM10011498_17640</name>
</gene>
<comment type="caution">
    <text evidence="6">The sequence shown here is derived from an EMBL/GenBank/DDBJ whole genome shotgun (WGS) entry which is preliminary data.</text>
</comment>
<dbReference type="Proteomes" id="UP000628017">
    <property type="component" value="Unassembled WGS sequence"/>
</dbReference>
<dbReference type="InterPro" id="IPR051172">
    <property type="entry name" value="Chlamydia_OmcB"/>
</dbReference>
<feature type="compositionally biased region" description="Polar residues" evidence="1">
    <location>
        <begin position="508"/>
        <end position="522"/>
    </location>
</feature>
<feature type="compositionally biased region" description="Acidic residues" evidence="1">
    <location>
        <begin position="595"/>
        <end position="608"/>
    </location>
</feature>
<keyword evidence="7" id="KW-1185">Reference proteome</keyword>
<feature type="domain" description="DUF11" evidence="3">
    <location>
        <begin position="1272"/>
        <end position="1371"/>
    </location>
</feature>
<dbReference type="EMBL" id="BMKA01000002">
    <property type="protein sequence ID" value="GGA17508.1"/>
    <property type="molecule type" value="Genomic_DNA"/>
</dbReference>
<evidence type="ECO:0000259" key="5">
    <source>
        <dbReference type="Pfam" id="PF24346"/>
    </source>
</evidence>
<dbReference type="NCBIfam" id="TIGR01451">
    <property type="entry name" value="B_ant_repeat"/>
    <property type="match status" value="1"/>
</dbReference>
<dbReference type="Gene3D" id="2.60.40.10">
    <property type="entry name" value="Immunoglobulins"/>
    <property type="match status" value="1"/>
</dbReference>
<feature type="domain" description="GEVED" evidence="4">
    <location>
        <begin position="634"/>
        <end position="718"/>
    </location>
</feature>
<dbReference type="Pfam" id="PF24346">
    <property type="entry name" value="DUF7507"/>
    <property type="match status" value="1"/>
</dbReference>
<dbReference type="InterPro" id="IPR013783">
    <property type="entry name" value="Ig-like_fold"/>
</dbReference>
<evidence type="ECO:0000256" key="1">
    <source>
        <dbReference type="SAM" id="MobiDB-lite"/>
    </source>
</evidence>
<evidence type="ECO:0000256" key="2">
    <source>
        <dbReference type="SAM" id="Phobius"/>
    </source>
</evidence>
<protein>
    <recommendedName>
        <fullName evidence="8">DUF11 domain-containing protein</fullName>
    </recommendedName>
</protein>
<keyword evidence="2" id="KW-0472">Membrane</keyword>
<reference evidence="6" key="2">
    <citation type="submission" date="2020-09" db="EMBL/GenBank/DDBJ databases">
        <authorList>
            <person name="Sun Q."/>
            <person name="Zhou Y."/>
        </authorList>
    </citation>
    <scope>NUCLEOTIDE SEQUENCE</scope>
    <source>
        <strain evidence="6">CGMCC 1.15880</strain>
    </source>
</reference>
<dbReference type="PANTHER" id="PTHR34819">
    <property type="entry name" value="LARGE CYSTEINE-RICH PERIPLASMIC PROTEIN OMCB"/>
    <property type="match status" value="1"/>
</dbReference>
<organism evidence="6 7">
    <name type="scientific">Neptunicoccus cionae</name>
    <dbReference type="NCBI Taxonomy" id="2035344"/>
    <lineage>
        <taxon>Bacteria</taxon>
        <taxon>Pseudomonadati</taxon>
        <taxon>Pseudomonadota</taxon>
        <taxon>Alphaproteobacteria</taxon>
        <taxon>Rhodobacterales</taxon>
        <taxon>Paracoccaceae</taxon>
        <taxon>Neptunicoccus</taxon>
    </lineage>
</organism>
<feature type="region of interest" description="Disordered" evidence="1">
    <location>
        <begin position="508"/>
        <end position="611"/>
    </location>
</feature>
<dbReference type="InterPro" id="IPR047589">
    <property type="entry name" value="DUF11_rpt"/>
</dbReference>
<keyword evidence="2" id="KW-1133">Transmembrane helix</keyword>
<reference evidence="6" key="1">
    <citation type="journal article" date="2014" name="Int. J. Syst. Evol. Microbiol.">
        <title>Complete genome sequence of Corynebacterium casei LMG S-19264T (=DSM 44701T), isolated from a smear-ripened cheese.</title>
        <authorList>
            <consortium name="US DOE Joint Genome Institute (JGI-PGF)"/>
            <person name="Walter F."/>
            <person name="Albersmeier A."/>
            <person name="Kalinowski J."/>
            <person name="Ruckert C."/>
        </authorList>
    </citation>
    <scope>NUCLEOTIDE SEQUENCE</scope>
    <source>
        <strain evidence="6">CGMCC 1.15880</strain>
    </source>
</reference>
<evidence type="ECO:0008006" key="8">
    <source>
        <dbReference type="Google" id="ProtNLM"/>
    </source>
</evidence>
<evidence type="ECO:0000259" key="4">
    <source>
        <dbReference type="Pfam" id="PF20009"/>
    </source>
</evidence>
<dbReference type="InterPro" id="IPR055354">
    <property type="entry name" value="DUF7507"/>
</dbReference>
<dbReference type="InterPro" id="IPR045474">
    <property type="entry name" value="GEVED"/>
</dbReference>
<sequence length="1763" mass="184507">MTCSIDFEFAYTPMTFKFNVPAPTQLPAPRCGCTLKTRLTGRDVALWFIQYCIVIILGLLLMIAKTGGAWAQQLILNPTGAPTVLGSGVGKRGIWRNVGTVNGVNVDIVGIMTFATRDHRFATGNGQIMITSVGQDPHFADFYIYEAGTHNIFSNTGGVPVVADVEIQINDIDGPLNEQVYVNLCDGTVEYIRVDRSATTYRGYVEGPDPSLGTETFYLAGDRGYANQPVSGLEIFYPQTSTFSFGRTANNGFLVLLANPTYDASQTYELKCGDFKAPVLQDDIKEQVLGEPVTVNILFNDSVATENDNAPANNSLQPSEYAMQAIDLVPPAGALNIVTDSNGHRVAFDVIGEGTWSYDDITGELTFTPFVAFFAAPTPIEYRFQSPIILPSEPQAYSAPAQVSIDVGSVGLLKLAQLVDTNLNGYADPGETIAYVFTAENFGNVDLTNVQLAETQFSGAGIPPVITFQAATSLSPEGTLLVGEKAVYTATYTLVPEDMDTTISNQAEATAQTPGGTTVSDLSDSENPSDGDGVAQNGPGDGRDDPTTIYAGSGPDRGDAPITYGDPQHADTSAYWIGALNGDGDSSAQHSVDGTGDDSDGKDDESDESFPQLYGDLTRTITIPVSEPTPGSGYLQAFVDFGGDGTFLSLGDQVASDIRDGGPQDLDGTINGEISFAISVPATAVLTPTFARLRWSSVASLTAISTATDGEVEDYGITIKTPPDADRGDAPASYGDPQHIIEGPAAPEIYLGSVPPDIDLIAQNSATASGDDLDGSDDEDGVVLPTLYLGGLAEITVTVNDLGSPPQKSAYLQAFIDFDGDGTFLQAGEQVATNLQDGDALDKDGATNGSIRFEVAVPSGATTAPTFARFRWSRDTTAQTTAFEGEVEDYTLTISSDPPPFLCDGSLYRYDSDRVVRRLTFTASGANYVIGFQDIGNAPQNLNANWGYNALDGYMYALRPGRRDLYRLDGAGDFVDLANLPDGTAVGSTAGDILPNGTMVYVDNASTWQLISLVDASNPVNLGSLNLSQAINTEDIAYNPVDGLIYGINQSTGRAFKLDPNGGLPGAVTVVEFGPAIYVGIFGSIWFDEDGRFYVYSNSTNNLYLTSTDTGEAQFIANSSVDELGDSDGMSCRGPAPIPFGAIAGNVYNDTNASDSKDNGETNLGGGIGISVFDDGGTPADTSDDLFLITTDTEADGTYAVEDLLVNTTYRVELDETDPDLGGGTTIGTSNPRLGVGTTAGEVTTDQDFGFDAAASDLELSKYAALTGTTTPVTNVSEGDVIDWIITVSNVSGGSPSGVKVIDLIPSGFAYVSDSAPSAGDTYDPDTGLWFVDEILTGASETLVITTTVLDSGELTNTAEIIYSSLPDPDSDPATGPLTDDLFDQIADDDEASYSVNLATGDRVFTGRIFNDNGASGGTAHDAETNGGEAGLFSAVLEILDGTGTVIATPDVASDGSWTYALPSSHTGELTIRTIPANGYRAISEATTGLPGLTNPDPHDGSFTFTPDPFGNLVGLNFGLLEIPVLAQDQVSTVGRGQVVTLAHLYTATSDGDVTFSLADSTAVPTGAFSAALYYDAGCSGAPGVPLTGPLAVSAGQTVCIQSRVSAGAGAGTGSRFTYKIIATTAFTDTTAVSSASNTDEVKVVAQSGQVQLTKTVENETAGTPEATSNLGGANDVLLYRIYLENTDTAPVSNVKVFDRTPPYTALAEPIADPQILSSNLTCNLAKPVANAANYSGSVEWNCSGNFLPGEVGALQFRVAITP</sequence>
<dbReference type="Pfam" id="PF20009">
    <property type="entry name" value="GEVED"/>
    <property type="match status" value="2"/>
</dbReference>
<dbReference type="SUPFAM" id="SSF63825">
    <property type="entry name" value="YWTD domain"/>
    <property type="match status" value="1"/>
</dbReference>
<dbReference type="Pfam" id="PF01345">
    <property type="entry name" value="DUF11"/>
    <property type="match status" value="1"/>
</dbReference>
<feature type="domain" description="GEVED" evidence="4">
    <location>
        <begin position="811"/>
        <end position="893"/>
    </location>
</feature>